<dbReference type="EMBL" id="CP029449">
    <property type="protein sequence ID" value="AWL70238.1"/>
    <property type="molecule type" value="Genomic_DNA"/>
</dbReference>
<dbReference type="InterPro" id="IPR023597">
    <property type="entry name" value="Flagellar_regulator_Flk"/>
</dbReference>
<evidence type="ECO:0000313" key="7">
    <source>
        <dbReference type="Proteomes" id="UP000245399"/>
    </source>
</evidence>
<keyword evidence="5" id="KW-0969">Cilium</keyword>
<evidence type="ECO:0000313" key="6">
    <source>
        <dbReference type="Proteomes" id="UP000050489"/>
    </source>
</evidence>
<dbReference type="GO" id="GO:0010468">
    <property type="term" value="P:regulation of gene expression"/>
    <property type="evidence" value="ECO:0007669"/>
    <property type="project" value="InterPro"/>
</dbReference>
<dbReference type="AlphaFoldDB" id="A0A0G3SWH5"/>
<dbReference type="GO" id="GO:0005886">
    <property type="term" value="C:plasma membrane"/>
    <property type="evidence" value="ECO:0007669"/>
    <property type="project" value="UniProtKB-SubCell"/>
</dbReference>
<dbReference type="Proteomes" id="UP000050489">
    <property type="component" value="Unassembled WGS sequence"/>
</dbReference>
<keyword evidence="1" id="KW-0997">Cell inner membrane</keyword>
<dbReference type="Proteomes" id="UP000245399">
    <property type="component" value="Chromosome"/>
</dbReference>
<keyword evidence="5" id="KW-0282">Flagellum</keyword>
<dbReference type="RefSeq" id="WP_047730174.1">
    <property type="nucleotide sequence ID" value="NZ_CADDTT010000051.1"/>
</dbReference>
<proteinExistence type="inferred from homology"/>
<feature type="transmembrane region" description="Helical" evidence="3">
    <location>
        <begin position="324"/>
        <end position="341"/>
    </location>
</feature>
<keyword evidence="3" id="KW-0812">Transmembrane</keyword>
<dbReference type="EMBL" id="LJEX02000035">
    <property type="protein sequence ID" value="OCO89023.1"/>
    <property type="molecule type" value="Genomic_DNA"/>
</dbReference>
<protein>
    <recommendedName>
        <fullName evidence="1">Flagellar regulator flk</fullName>
    </recommendedName>
    <alternativeName>
        <fullName evidence="1">Fluke</fullName>
    </alternativeName>
</protein>
<keyword evidence="1 3" id="KW-0472">Membrane</keyword>
<accession>A0A0G3SWH5</accession>
<reference evidence="5" key="2">
    <citation type="journal article" date="2017" name="PLoS ONE">
        <title>Genomic and phenotypic characterisation of fluoroquinolone resistance mechanisms in Enterobacteriaceae in Durban, South Africa.</title>
        <authorList>
            <person name="Osei Sekyere J."/>
            <person name="Amoako D.G."/>
        </authorList>
    </citation>
    <scope>NUCLEOTIDE SEQUENCE</scope>
    <source>
        <strain evidence="5">945174350</strain>
    </source>
</reference>
<keyword evidence="3" id="KW-1133">Transmembrane helix</keyword>
<dbReference type="PIRSF" id="PIRSF020588">
    <property type="entry name" value="Flk"/>
    <property type="match status" value="1"/>
</dbReference>
<keyword evidence="1" id="KW-1003">Cell membrane</keyword>
<reference evidence="6" key="1">
    <citation type="submission" date="2016-04" db="EMBL/GenBank/DDBJ databases">
        <authorList>
            <person name="Osei Sekyere J."/>
            <person name="Sivertsen A."/>
            <person name="Pedersen A.T."/>
            <person name="Sundsfjord A."/>
        </authorList>
    </citation>
    <scope>NUCLEOTIDE SEQUENCE [LARGE SCALE GENOMIC DNA]</scope>
    <source>
        <strain evidence="6">945174350</strain>
    </source>
</reference>
<evidence type="ECO:0000313" key="5">
    <source>
        <dbReference type="EMBL" id="OCO89023.1"/>
    </source>
</evidence>
<evidence type="ECO:0000256" key="3">
    <source>
        <dbReference type="SAM" id="Phobius"/>
    </source>
</evidence>
<name>A0A0G3SWH5_SERMA</name>
<comment type="subcellular location">
    <subcellularLocation>
        <location evidence="1">Cell inner membrane</location>
        <topology evidence="1">Single-pass membrane protein</topology>
    </subcellularLocation>
</comment>
<evidence type="ECO:0000256" key="1">
    <source>
        <dbReference type="PIRNR" id="PIRNR020588"/>
    </source>
</evidence>
<reference evidence="4 7" key="3">
    <citation type="submission" date="2018-05" db="EMBL/GenBank/DDBJ databases">
        <title>Klebsiella quasipneumonaiae provides a window into carbapenemase gene transfer, plasmid rearrangements and nosocomial acquisition from the hospital environment.</title>
        <authorList>
            <person name="Mathers A.J."/>
            <person name="Vegesana K."/>
            <person name="Stoesser N."/>
            <person name="Crook D."/>
            <person name="Vaughan A."/>
            <person name="Barry K."/>
            <person name="Parikh H."/>
            <person name="Sebra R."/>
            <person name="Kotay S."/>
            <person name="Walker A.S."/>
            <person name="Sheppard A.E."/>
        </authorList>
    </citation>
    <scope>NUCLEOTIDE SEQUENCE [LARGE SCALE GENOMIC DNA]</scope>
    <source>
        <strain evidence="4 7">CAV1761</strain>
    </source>
</reference>
<feature type="region of interest" description="Disordered" evidence="2">
    <location>
        <begin position="1"/>
        <end position="33"/>
    </location>
</feature>
<dbReference type="NCBIfam" id="NF007987">
    <property type="entry name" value="PRK10715.1"/>
    <property type="match status" value="1"/>
</dbReference>
<evidence type="ECO:0000313" key="4">
    <source>
        <dbReference type="EMBL" id="AWL70238.1"/>
    </source>
</evidence>
<evidence type="ECO:0000256" key="2">
    <source>
        <dbReference type="SAM" id="MobiDB-lite"/>
    </source>
</evidence>
<gene>
    <name evidence="5" type="ORF">AN695_0210715</name>
    <name evidence="4" type="ORF">DKC05_22590</name>
</gene>
<sequence>MQPLSGPGTPIAGERPPSPGKTAATDDQPLSPAQRTTLEKLIVKIMTLSPAKSAEIWATLRHDLGADNGGELLARHFQPAEQLLQTRLTQAQQNHAGRQLLQQLAELLPQGNNRQAVSDFIRQQFGHTVLSQLSPPQLQQVLNLLQTGGLTIPQPQQTATSDRPLLPAEHQSLQQQVTKLSAATGEAPAKIWQTLFDLAGVKTNDPLPARHFQLLNQFLQVKVALSPQSAPTLNNLLAALKQPADEQELQQMNDYCQARFNCGANAPLTHPQMSDAIHQLFARRLEKAGQAQAIVSHPVDPQPLLNPLIAALPLPLQKALSKPAVALILLLLALAVVLALVF</sequence>
<keyword evidence="5" id="KW-0966">Cell projection</keyword>
<organism evidence="5 6">
    <name type="scientific">Serratia marcescens</name>
    <dbReference type="NCBI Taxonomy" id="615"/>
    <lineage>
        <taxon>Bacteria</taxon>
        <taxon>Pseudomonadati</taxon>
        <taxon>Pseudomonadota</taxon>
        <taxon>Gammaproteobacteria</taxon>
        <taxon>Enterobacterales</taxon>
        <taxon>Yersiniaceae</taxon>
        <taxon>Serratia</taxon>
    </lineage>
</organism>
<comment type="function">
    <text evidence="1">Acts as a regulator of flagellar gene expression by modulating the protein level of the anti sigma factor FlgM upon sensing ring completion or hook elongation. Flk could inhibit FlgM secretion by acting as a braking system for the flagellar-associated type III secretion system.</text>
</comment>
<comment type="similarity">
    <text evidence="1">Belongs to the flk family.</text>
</comment>